<keyword evidence="3" id="KW-1185">Reference proteome</keyword>
<dbReference type="RefSeq" id="WP_158159030.1">
    <property type="nucleotide sequence ID" value="NZ_CP056030.1"/>
</dbReference>
<gene>
    <name evidence="2" type="ORF">HWQ56_24650</name>
</gene>
<accession>A0A7D5D985</accession>
<evidence type="ECO:0000313" key="3">
    <source>
        <dbReference type="Proteomes" id="UP000509568"/>
    </source>
</evidence>
<keyword evidence="1" id="KW-0732">Signal</keyword>
<protein>
    <submittedName>
        <fullName evidence="2">FAD/FMN-containing dehydrogenase</fullName>
    </submittedName>
</protein>
<dbReference type="EMBL" id="CP056030">
    <property type="protein sequence ID" value="QKZ06794.1"/>
    <property type="molecule type" value="Genomic_DNA"/>
</dbReference>
<feature type="signal peptide" evidence="1">
    <location>
        <begin position="1"/>
        <end position="18"/>
    </location>
</feature>
<dbReference type="AlphaFoldDB" id="A0A7D5D985"/>
<organism evidence="2 3">
    <name type="scientific">Pseudomonas eucalypticola</name>
    <dbReference type="NCBI Taxonomy" id="2599595"/>
    <lineage>
        <taxon>Bacteria</taxon>
        <taxon>Pseudomonadati</taxon>
        <taxon>Pseudomonadota</taxon>
        <taxon>Gammaproteobacteria</taxon>
        <taxon>Pseudomonadales</taxon>
        <taxon>Pseudomonadaceae</taxon>
        <taxon>Pseudomonas</taxon>
    </lineage>
</organism>
<evidence type="ECO:0000256" key="1">
    <source>
        <dbReference type="SAM" id="SignalP"/>
    </source>
</evidence>
<evidence type="ECO:0000313" key="2">
    <source>
        <dbReference type="EMBL" id="QKZ06794.1"/>
    </source>
</evidence>
<reference evidence="2 3" key="1">
    <citation type="submission" date="2020-06" db="EMBL/GenBank/DDBJ databases">
        <title>Pseudomonas eucalypticola sp. nov., an endophyte of Eucalyptus dunnii leaves with biocontrol ability of eucalyptus leaf blight.</title>
        <authorList>
            <person name="Liu Y."/>
            <person name="Song Z."/>
            <person name="Zeng H."/>
            <person name="Lu M."/>
            <person name="Wang X."/>
            <person name="Lian X."/>
            <person name="Zhang Q."/>
        </authorList>
    </citation>
    <scope>NUCLEOTIDE SEQUENCE [LARGE SCALE GENOMIC DNA]</scope>
    <source>
        <strain evidence="2 3">NP-1</strain>
    </source>
</reference>
<name>A0A7D5D985_9PSED</name>
<dbReference type="Proteomes" id="UP000509568">
    <property type="component" value="Chromosome"/>
</dbReference>
<dbReference type="KEGG" id="pez:HWQ56_24650"/>
<proteinExistence type="predicted"/>
<sequence>MKFWTCLLLSLLPCWAMALEVGEHVPAWTLLDQFDSAYTLNEDARILLVARDMGGAKLVNAALQGQPKGYLESRQAVFLADIQRMPRLIAKMFALPSMRSYDYRVVLDREGRIAPGYNVADDSVLWLELDHQRVVAQHEFTDAAALKTALEQAKK</sequence>
<feature type="chain" id="PRO_5028947846" evidence="1">
    <location>
        <begin position="19"/>
        <end position="155"/>
    </location>
</feature>